<reference evidence="2 3" key="1">
    <citation type="submission" date="2019-03" db="EMBL/GenBank/DDBJ databases">
        <title>Genomic Encyclopedia of Archaeal and Bacterial Type Strains, Phase II (KMG-II): from individual species to whole genera.</title>
        <authorList>
            <person name="Goeker M."/>
        </authorList>
    </citation>
    <scope>NUCLEOTIDE SEQUENCE [LARGE SCALE GENOMIC DNA]</scope>
    <source>
        <strain evidence="2 3">DSM 25233</strain>
    </source>
</reference>
<accession>A0A4R7K407</accession>
<protein>
    <submittedName>
        <fullName evidence="2">Uncharacterized protein</fullName>
    </submittedName>
</protein>
<dbReference type="Proteomes" id="UP000294749">
    <property type="component" value="Unassembled WGS sequence"/>
</dbReference>
<keyword evidence="1" id="KW-0812">Transmembrane</keyword>
<name>A0A4R7K407_9FLAO</name>
<sequence length="59" mass="6217">MEKGQQNAVKGIILLGIVSMIAGIALLYWGKTLIGISGTTVGAGLALTNYKKINKLKDE</sequence>
<evidence type="ECO:0000256" key="1">
    <source>
        <dbReference type="SAM" id="Phobius"/>
    </source>
</evidence>
<feature type="transmembrane region" description="Helical" evidence="1">
    <location>
        <begin position="12"/>
        <end position="30"/>
    </location>
</feature>
<gene>
    <name evidence="2" type="ORF">CLV90_2711</name>
</gene>
<dbReference type="EMBL" id="SOAY01000011">
    <property type="protein sequence ID" value="TDT45621.1"/>
    <property type="molecule type" value="Genomic_DNA"/>
</dbReference>
<keyword evidence="3" id="KW-1185">Reference proteome</keyword>
<dbReference type="RefSeq" id="WP_133687940.1">
    <property type="nucleotide sequence ID" value="NZ_SOAY01000011.1"/>
</dbReference>
<comment type="caution">
    <text evidence="2">The sequence shown here is derived from an EMBL/GenBank/DDBJ whole genome shotgun (WGS) entry which is preliminary data.</text>
</comment>
<evidence type="ECO:0000313" key="3">
    <source>
        <dbReference type="Proteomes" id="UP000294749"/>
    </source>
</evidence>
<keyword evidence="1" id="KW-0472">Membrane</keyword>
<proteinExistence type="predicted"/>
<keyword evidence="1" id="KW-1133">Transmembrane helix</keyword>
<dbReference type="AlphaFoldDB" id="A0A4R7K407"/>
<evidence type="ECO:0000313" key="2">
    <source>
        <dbReference type="EMBL" id="TDT45621.1"/>
    </source>
</evidence>
<organism evidence="2 3">
    <name type="scientific">Maribacter spongiicola</name>
    <dbReference type="NCBI Taxonomy" id="1206753"/>
    <lineage>
        <taxon>Bacteria</taxon>
        <taxon>Pseudomonadati</taxon>
        <taxon>Bacteroidota</taxon>
        <taxon>Flavobacteriia</taxon>
        <taxon>Flavobacteriales</taxon>
        <taxon>Flavobacteriaceae</taxon>
        <taxon>Maribacter</taxon>
    </lineage>
</organism>